<dbReference type="SUPFAM" id="SSF56235">
    <property type="entry name" value="N-terminal nucleophile aminohydrolases (Ntn hydrolases)"/>
    <property type="match status" value="1"/>
</dbReference>
<dbReference type="CDD" id="cd01908">
    <property type="entry name" value="YafJ"/>
    <property type="match status" value="1"/>
</dbReference>
<sequence>MCRLFGLTGGDRAVRATFWLLEAPDSLARQSRREPDGTGVGWFGPDGRPEVAKQPLAAYADQAFAREARELESTTFVAHIRYATTGTVQAANTHPFAQRGRLMAHNGVVQDLPRLERELGDDLALVQGDTDSERLFALITREIGRHDGDVGAGIASAARWVAAHLPVYALNLVLATPAGLWALRYPAVHELWVLRRAAGGARGDRHLDAASAGGTVRVRSAHLSRRPAVIVASEPMDADPGWRLLEPGELLHVDHGLAVRSTIAVPEAPARPLTLGDLDEKAAAAQAPRTGAATSQPREPA</sequence>
<accession>A0A5B8U3C4</accession>
<feature type="compositionally biased region" description="Low complexity" evidence="2">
    <location>
        <begin position="283"/>
        <end position="293"/>
    </location>
</feature>
<dbReference type="Pfam" id="PF13230">
    <property type="entry name" value="GATase_4"/>
    <property type="match status" value="1"/>
</dbReference>
<organism evidence="4 5">
    <name type="scientific">Baekduia soli</name>
    <dbReference type="NCBI Taxonomy" id="496014"/>
    <lineage>
        <taxon>Bacteria</taxon>
        <taxon>Bacillati</taxon>
        <taxon>Actinomycetota</taxon>
        <taxon>Thermoleophilia</taxon>
        <taxon>Solirubrobacterales</taxon>
        <taxon>Baekduiaceae</taxon>
        <taxon>Baekduia</taxon>
    </lineage>
</organism>
<dbReference type="PANTHER" id="PTHR42824">
    <property type="entry name" value="GLUTAMINE AMIDOTRANSFERASE"/>
    <property type="match status" value="1"/>
</dbReference>
<dbReference type="RefSeq" id="WP_146917670.1">
    <property type="nucleotide sequence ID" value="NZ_CP042430.1"/>
</dbReference>
<evidence type="ECO:0000313" key="4">
    <source>
        <dbReference type="EMBL" id="QEC47335.1"/>
    </source>
</evidence>
<keyword evidence="1 4" id="KW-0315">Glutamine amidotransferase</keyword>
<evidence type="ECO:0000313" key="5">
    <source>
        <dbReference type="Proteomes" id="UP000321805"/>
    </source>
</evidence>
<dbReference type="Gene3D" id="3.60.20.10">
    <property type="entry name" value="Glutamine Phosphoribosylpyrophosphate, subunit 1, domain 1"/>
    <property type="match status" value="1"/>
</dbReference>
<keyword evidence="5" id="KW-1185">Reference proteome</keyword>
<dbReference type="PANTHER" id="PTHR42824:SF1">
    <property type="entry name" value="GLUTAMINE AMIDOTRANSFERASE YAFJ-RELATED"/>
    <property type="match status" value="1"/>
</dbReference>
<dbReference type="KEGG" id="bsol:FSW04_06875"/>
<dbReference type="EMBL" id="CP042430">
    <property type="protein sequence ID" value="QEC47335.1"/>
    <property type="molecule type" value="Genomic_DNA"/>
</dbReference>
<evidence type="ECO:0000256" key="1">
    <source>
        <dbReference type="ARBA" id="ARBA00022962"/>
    </source>
</evidence>
<name>A0A5B8U3C4_9ACTN</name>
<dbReference type="GO" id="GO:0016740">
    <property type="term" value="F:transferase activity"/>
    <property type="evidence" value="ECO:0007669"/>
    <property type="project" value="UniProtKB-KW"/>
</dbReference>
<dbReference type="InterPro" id="IPR029055">
    <property type="entry name" value="Ntn_hydrolases_N"/>
</dbReference>
<protein>
    <submittedName>
        <fullName evidence="4">Class II glutamine amidotransferase</fullName>
    </submittedName>
</protein>
<dbReference type="PROSITE" id="PS51278">
    <property type="entry name" value="GATASE_TYPE_2"/>
    <property type="match status" value="1"/>
</dbReference>
<gene>
    <name evidence="4" type="ORF">FSW04_06875</name>
</gene>
<evidence type="ECO:0000259" key="3">
    <source>
        <dbReference type="PROSITE" id="PS51278"/>
    </source>
</evidence>
<dbReference type="InterPro" id="IPR026869">
    <property type="entry name" value="EgtC-like"/>
</dbReference>
<feature type="region of interest" description="Disordered" evidence="2">
    <location>
        <begin position="274"/>
        <end position="301"/>
    </location>
</feature>
<evidence type="ECO:0000256" key="2">
    <source>
        <dbReference type="SAM" id="MobiDB-lite"/>
    </source>
</evidence>
<dbReference type="OrthoDB" id="9804310at2"/>
<feature type="domain" description="Glutamine amidotransferase type-2" evidence="3">
    <location>
        <begin position="2"/>
        <end position="256"/>
    </location>
</feature>
<reference evidence="4 5" key="1">
    <citation type="journal article" date="2018" name="J. Microbiol.">
        <title>Baekduia soli gen. nov., sp. nov., a novel bacterium isolated from the soil of Baekdu Mountain and proposal of a novel family name, Baekduiaceae fam. nov.</title>
        <authorList>
            <person name="An D.S."/>
            <person name="Siddiqi M.Z."/>
            <person name="Kim K.H."/>
            <person name="Yu H.S."/>
            <person name="Im W.T."/>
        </authorList>
    </citation>
    <scope>NUCLEOTIDE SEQUENCE [LARGE SCALE GENOMIC DNA]</scope>
    <source>
        <strain evidence="4 5">BR7-21</strain>
    </source>
</reference>
<dbReference type="InterPro" id="IPR017932">
    <property type="entry name" value="GATase_2_dom"/>
</dbReference>
<dbReference type="Proteomes" id="UP000321805">
    <property type="component" value="Chromosome"/>
</dbReference>
<dbReference type="AlphaFoldDB" id="A0A5B8U3C4"/>
<proteinExistence type="predicted"/>
<keyword evidence="4" id="KW-0808">Transferase</keyword>